<comment type="caution">
    <text evidence="4">The sequence shown here is derived from an EMBL/GenBank/DDBJ whole genome shotgun (WGS) entry which is preliminary data.</text>
</comment>
<feature type="compositionally biased region" description="Basic and acidic residues" evidence="2">
    <location>
        <begin position="580"/>
        <end position="590"/>
    </location>
</feature>
<dbReference type="OrthoDB" id="1936068at2759"/>
<dbReference type="Pfam" id="PF26581">
    <property type="entry name" value="WIT1_2_N"/>
    <property type="match status" value="1"/>
</dbReference>
<dbReference type="Gene3D" id="1.20.5.170">
    <property type="match status" value="1"/>
</dbReference>
<feature type="region of interest" description="Disordered" evidence="2">
    <location>
        <begin position="574"/>
        <end position="594"/>
    </location>
</feature>
<feature type="domain" description="WIT1/2 N-terminal helical bundle" evidence="3">
    <location>
        <begin position="36"/>
        <end position="173"/>
    </location>
</feature>
<dbReference type="AlphaFoldDB" id="A0A7J7C108"/>
<name>A0A7J7C108_TRIWF</name>
<dbReference type="InterPro" id="IPR058610">
    <property type="entry name" value="WIT1_2_N"/>
</dbReference>
<evidence type="ECO:0000256" key="2">
    <source>
        <dbReference type="SAM" id="MobiDB-lite"/>
    </source>
</evidence>
<evidence type="ECO:0000256" key="1">
    <source>
        <dbReference type="SAM" id="Coils"/>
    </source>
</evidence>
<proteinExistence type="predicted"/>
<dbReference type="SUPFAM" id="SSF57997">
    <property type="entry name" value="Tropomyosin"/>
    <property type="match status" value="1"/>
</dbReference>
<evidence type="ECO:0000259" key="3">
    <source>
        <dbReference type="Pfam" id="PF26581"/>
    </source>
</evidence>
<reference evidence="4 5" key="1">
    <citation type="journal article" date="2020" name="Nat. Commun.">
        <title>Genome of Tripterygium wilfordii and identification of cytochrome P450 involved in triptolide biosynthesis.</title>
        <authorList>
            <person name="Tu L."/>
            <person name="Su P."/>
            <person name="Zhang Z."/>
            <person name="Gao L."/>
            <person name="Wang J."/>
            <person name="Hu T."/>
            <person name="Zhou J."/>
            <person name="Zhang Y."/>
            <person name="Zhao Y."/>
            <person name="Liu Y."/>
            <person name="Song Y."/>
            <person name="Tong Y."/>
            <person name="Lu Y."/>
            <person name="Yang J."/>
            <person name="Xu C."/>
            <person name="Jia M."/>
            <person name="Peters R.J."/>
            <person name="Huang L."/>
            <person name="Gao W."/>
        </authorList>
    </citation>
    <scope>NUCLEOTIDE SEQUENCE [LARGE SCALE GENOMIC DNA]</scope>
    <source>
        <strain evidence="5">cv. XIE 37</strain>
        <tissue evidence="4">Leaf</tissue>
    </source>
</reference>
<dbReference type="PANTHER" id="PTHR35705:SF2">
    <property type="entry name" value="WPP DOMAIN-INTERACTING TAIL-ANCHORED PROTEIN 2"/>
    <property type="match status" value="1"/>
</dbReference>
<dbReference type="PANTHER" id="PTHR35705">
    <property type="entry name" value="WPP DOMAIN-INTERACTING TAIL-ANCHORED PROTEIN 1"/>
    <property type="match status" value="1"/>
</dbReference>
<dbReference type="InParanoid" id="A0A7J7C108"/>
<dbReference type="Proteomes" id="UP000593562">
    <property type="component" value="Unassembled WGS sequence"/>
</dbReference>
<protein>
    <recommendedName>
        <fullName evidence="3">WIT1/2 N-terminal helical bundle domain-containing protein</fullName>
    </recommendedName>
</protein>
<organism evidence="4 5">
    <name type="scientific">Tripterygium wilfordii</name>
    <name type="common">Thunder God vine</name>
    <dbReference type="NCBI Taxonomy" id="458696"/>
    <lineage>
        <taxon>Eukaryota</taxon>
        <taxon>Viridiplantae</taxon>
        <taxon>Streptophyta</taxon>
        <taxon>Embryophyta</taxon>
        <taxon>Tracheophyta</taxon>
        <taxon>Spermatophyta</taxon>
        <taxon>Magnoliopsida</taxon>
        <taxon>eudicotyledons</taxon>
        <taxon>Gunneridae</taxon>
        <taxon>Pentapetalae</taxon>
        <taxon>rosids</taxon>
        <taxon>fabids</taxon>
        <taxon>Celastrales</taxon>
        <taxon>Celastraceae</taxon>
        <taxon>Tripterygium</taxon>
    </lineage>
</organism>
<gene>
    <name evidence="4" type="ORF">HS088_TW22G01485</name>
</gene>
<accession>A0A7J7C108</accession>
<dbReference type="EMBL" id="JAAARO010000022">
    <property type="protein sequence ID" value="KAF5727788.1"/>
    <property type="molecule type" value="Genomic_DNA"/>
</dbReference>
<dbReference type="FunCoup" id="A0A7J7C108">
    <property type="interactions" value="463"/>
</dbReference>
<feature type="coiled-coil region" evidence="1">
    <location>
        <begin position="295"/>
        <end position="454"/>
    </location>
</feature>
<feature type="coiled-coil region" evidence="1">
    <location>
        <begin position="500"/>
        <end position="559"/>
    </location>
</feature>
<evidence type="ECO:0000313" key="4">
    <source>
        <dbReference type="EMBL" id="KAF5727788.1"/>
    </source>
</evidence>
<keyword evidence="5" id="KW-1185">Reference proteome</keyword>
<feature type="coiled-coil region" evidence="1">
    <location>
        <begin position="214"/>
        <end position="241"/>
    </location>
</feature>
<dbReference type="InterPro" id="IPR039976">
    <property type="entry name" value="WIT1/WIT2"/>
</dbReference>
<keyword evidence="1" id="KW-0175">Coiled coil</keyword>
<sequence>MDTNDHVVDTKSAGNLEVNGVYEGVSISGQEMQEIENATKVIARIDLGIAYSSEKLANLHVLLMHLLSWELDFEVMAAENGCITATTIEKALVFDFLSSILDSEVREVESFMDMLQAEIVDARCKTCSCRHIKEISMTEEKLSYSEESLKQSQNRISEMKMQLVELQMAFSPFRHEKWKKDQAIDSFGNGELSNVGANSESKTAEQLRHFLRMLEKSLAREQDLEKKLSELRQNEEQLNLKLHYTEQVALLMEEASEVVWGRFLESDNLGEVLMGISKNLVGQNQIIQFNLNGAIQRETESKARLKDCMEQLKSKETTVGKLENRITEYIVQNSEVVTLRKRVKLLEEQLKKSEINLTNACASNEESQEQLCEMGNIIETLKESIYEAESRAESAETKVTQLTDTNLELTEEINFLKGSDDSNVKKVSLLEKQLRESEIQLQQAKASSEASQEQQNMLYSAIWDMETLIEDLKSKVSKGESAEERCVTLSKSNSGLNKELSFLNARMECLQTSLDQANNTMVASAKVIDLRSRLITDTIMQLSTERKRIQKQLYALARENKILVEKLSNSNNTLLSKGGDANEKHQHSENDSMGAACTLESF</sequence>
<evidence type="ECO:0000313" key="5">
    <source>
        <dbReference type="Proteomes" id="UP000593562"/>
    </source>
</evidence>